<evidence type="ECO:0000313" key="1">
    <source>
        <dbReference type="EMBL" id="POM79756.1"/>
    </source>
</evidence>
<keyword evidence="2" id="KW-1185">Reference proteome</keyword>
<dbReference type="AlphaFoldDB" id="A0A2P4YPP5"/>
<dbReference type="EMBL" id="NCKW01001057">
    <property type="protein sequence ID" value="POM79756.1"/>
    <property type="molecule type" value="Genomic_DNA"/>
</dbReference>
<proteinExistence type="predicted"/>
<evidence type="ECO:0000313" key="2">
    <source>
        <dbReference type="Proteomes" id="UP000237271"/>
    </source>
</evidence>
<comment type="caution">
    <text evidence="1">The sequence shown here is derived from an EMBL/GenBank/DDBJ whole genome shotgun (WGS) entry which is preliminary data.</text>
</comment>
<sequence>MELERQRVKNVRASFNRNKNIILLGRQPDDTDQLTIFSLLVRFGDRFLHHNFVCALLNDLFGVQTSGGHQCADPFGFRMLGFTRNDTIALVNAISAPNEVLKPGATRISFPYFIDDNEINYILDTVHFVADHGWKFLPQYEYDGITGVWCHVTRAKTPPSEKKSICEIETQVSSSTTVETIQELATHRLRNLDQAAKLADCSIQDAVDGDFPQSQKMSRSHEKLRWFVYPSEAVEAFRQLGEKPPLSNETIGPCQPQRYFDRAINNVWDGVRIMRSKMTAW</sequence>
<dbReference type="Proteomes" id="UP000237271">
    <property type="component" value="Unassembled WGS sequence"/>
</dbReference>
<name>A0A2P4YPP5_9STRA</name>
<dbReference type="PANTHER" id="PTHR43686">
    <property type="entry name" value="SULFURTRANSFERASE-RELATED"/>
    <property type="match status" value="1"/>
</dbReference>
<gene>
    <name evidence="1" type="ORF">PHPALM_2499</name>
</gene>
<dbReference type="Gene3D" id="3.90.1150.10">
    <property type="entry name" value="Aspartate Aminotransferase, domain 1"/>
    <property type="match status" value="1"/>
</dbReference>
<dbReference type="SUPFAM" id="SSF53383">
    <property type="entry name" value="PLP-dependent transferases"/>
    <property type="match status" value="1"/>
</dbReference>
<dbReference type="InterPro" id="IPR015424">
    <property type="entry name" value="PyrdxlP-dep_Trfase"/>
</dbReference>
<organism evidence="1 2">
    <name type="scientific">Phytophthora palmivora</name>
    <dbReference type="NCBI Taxonomy" id="4796"/>
    <lineage>
        <taxon>Eukaryota</taxon>
        <taxon>Sar</taxon>
        <taxon>Stramenopiles</taxon>
        <taxon>Oomycota</taxon>
        <taxon>Peronosporomycetes</taxon>
        <taxon>Peronosporales</taxon>
        <taxon>Peronosporaceae</taxon>
        <taxon>Phytophthora</taxon>
    </lineage>
</organism>
<reference evidence="1 2" key="1">
    <citation type="journal article" date="2017" name="Genome Biol. Evol.">
        <title>Phytophthora megakarya and P. palmivora, closely related causal agents of cacao black pod rot, underwent increases in genome sizes and gene numbers by different mechanisms.</title>
        <authorList>
            <person name="Ali S.S."/>
            <person name="Shao J."/>
            <person name="Lary D.J."/>
            <person name="Kronmiller B."/>
            <person name="Shen D."/>
            <person name="Strem M.D."/>
            <person name="Amoako-Attah I."/>
            <person name="Akrofi A.Y."/>
            <person name="Begoude B.A."/>
            <person name="Ten Hoopen G.M."/>
            <person name="Coulibaly K."/>
            <person name="Kebe B.I."/>
            <person name="Melnick R.L."/>
            <person name="Guiltinan M.J."/>
            <person name="Tyler B.M."/>
            <person name="Meinhardt L.W."/>
            <person name="Bailey B.A."/>
        </authorList>
    </citation>
    <scope>NUCLEOTIDE SEQUENCE [LARGE SCALE GENOMIC DNA]</scope>
    <source>
        <strain evidence="2">sbr112.9</strain>
    </source>
</reference>
<dbReference type="InterPro" id="IPR015422">
    <property type="entry name" value="PyrdxlP-dep_Trfase_small"/>
</dbReference>
<protein>
    <submittedName>
        <fullName evidence="1">Cysteine desulfurase</fullName>
    </submittedName>
</protein>
<dbReference type="OrthoDB" id="420046at2759"/>
<dbReference type="PANTHER" id="PTHR43686:SF1">
    <property type="entry name" value="AMINOTRAN_5 DOMAIN-CONTAINING PROTEIN"/>
    <property type="match status" value="1"/>
</dbReference>
<accession>A0A2P4YPP5</accession>